<dbReference type="GeneID" id="92085620"/>
<proteinExistence type="predicted"/>
<feature type="compositionally biased region" description="Polar residues" evidence="1">
    <location>
        <begin position="96"/>
        <end position="116"/>
    </location>
</feature>
<dbReference type="EMBL" id="JAQQWL010000002">
    <property type="protein sequence ID" value="KAK8086174.1"/>
    <property type="molecule type" value="Genomic_DNA"/>
</dbReference>
<evidence type="ECO:0000256" key="1">
    <source>
        <dbReference type="SAM" id="MobiDB-lite"/>
    </source>
</evidence>
<gene>
    <name evidence="2" type="ORF">PG994_001148</name>
</gene>
<dbReference type="RefSeq" id="XP_066720698.1">
    <property type="nucleotide sequence ID" value="XM_066852557.1"/>
</dbReference>
<feature type="compositionally biased region" description="Polar residues" evidence="1">
    <location>
        <begin position="161"/>
        <end position="172"/>
    </location>
</feature>
<feature type="compositionally biased region" description="Polar residues" evidence="1">
    <location>
        <begin position="129"/>
        <end position="143"/>
    </location>
</feature>
<feature type="compositionally biased region" description="Low complexity" evidence="1">
    <location>
        <begin position="36"/>
        <end position="45"/>
    </location>
</feature>
<protein>
    <submittedName>
        <fullName evidence="2">Uncharacterized protein</fullName>
    </submittedName>
</protein>
<dbReference type="Proteomes" id="UP001480595">
    <property type="component" value="Unassembled WGS sequence"/>
</dbReference>
<feature type="compositionally biased region" description="Pro residues" evidence="1">
    <location>
        <begin position="1"/>
        <end position="12"/>
    </location>
</feature>
<name>A0ABR1WSQ7_9PEZI</name>
<accession>A0ABR1WSQ7</accession>
<evidence type="ECO:0000313" key="2">
    <source>
        <dbReference type="EMBL" id="KAK8086174.1"/>
    </source>
</evidence>
<evidence type="ECO:0000313" key="3">
    <source>
        <dbReference type="Proteomes" id="UP001480595"/>
    </source>
</evidence>
<reference evidence="2 3" key="1">
    <citation type="submission" date="2023-01" db="EMBL/GenBank/DDBJ databases">
        <title>Analysis of 21 Apiospora genomes using comparative genomics revels a genus with tremendous synthesis potential of carbohydrate active enzymes and secondary metabolites.</title>
        <authorList>
            <person name="Sorensen T."/>
        </authorList>
    </citation>
    <scope>NUCLEOTIDE SEQUENCE [LARGE SCALE GENOMIC DNA]</scope>
    <source>
        <strain evidence="2 3">CBS 135458</strain>
    </source>
</reference>
<comment type="caution">
    <text evidence="2">The sequence shown here is derived from an EMBL/GenBank/DDBJ whole genome shotgun (WGS) entry which is preliminary data.</text>
</comment>
<feature type="compositionally biased region" description="Basic and acidic residues" evidence="1">
    <location>
        <begin position="144"/>
        <end position="154"/>
    </location>
</feature>
<organism evidence="2 3">
    <name type="scientific">Apiospora phragmitis</name>
    <dbReference type="NCBI Taxonomy" id="2905665"/>
    <lineage>
        <taxon>Eukaryota</taxon>
        <taxon>Fungi</taxon>
        <taxon>Dikarya</taxon>
        <taxon>Ascomycota</taxon>
        <taxon>Pezizomycotina</taxon>
        <taxon>Sordariomycetes</taxon>
        <taxon>Xylariomycetidae</taxon>
        <taxon>Amphisphaeriales</taxon>
        <taxon>Apiosporaceae</taxon>
        <taxon>Apiospora</taxon>
    </lineage>
</organism>
<feature type="region of interest" description="Disordered" evidence="1">
    <location>
        <begin position="1"/>
        <end position="172"/>
    </location>
</feature>
<keyword evidence="3" id="KW-1185">Reference proteome</keyword>
<sequence length="172" mass="18803">MPPPPPPAPLPGLQPQVYGGGKGTIEIIMDDDDDNNNNNNNNNNNYTVLPASDADVPIIAPPQSRHARSQSVTENKDNSIAGRLSRATERMRSASRGRTNSALAQRTKSPEQTSPYESVLPPISYKGPTPSNNEASQQQQQHSMVERHPREVRATYHTRHNSGTGLSQSEMI</sequence>